<dbReference type="OrthoDB" id="4333963at2759"/>
<protein>
    <submittedName>
        <fullName evidence="1">Uncharacterized protein</fullName>
    </submittedName>
</protein>
<dbReference type="AlphaFoldDB" id="A0A9W9MQQ4"/>
<proteinExistence type="predicted"/>
<sequence length="100" mass="11016">MSQCFSDANGQWWVTESVWLASAADILAASAAIQSGEAGPYGCQNQNGVLSYFKNQTRRATDSDVTQALSTRNREQRIQMLFGSEQSDITFDDILSSQSR</sequence>
<evidence type="ECO:0000313" key="1">
    <source>
        <dbReference type="EMBL" id="KAJ5205688.1"/>
    </source>
</evidence>
<comment type="caution">
    <text evidence="1">The sequence shown here is derived from an EMBL/GenBank/DDBJ whole genome shotgun (WGS) entry which is preliminary data.</text>
</comment>
<organism evidence="1 2">
    <name type="scientific">Penicillium cf. griseofulvum</name>
    <dbReference type="NCBI Taxonomy" id="2972120"/>
    <lineage>
        <taxon>Eukaryota</taxon>
        <taxon>Fungi</taxon>
        <taxon>Dikarya</taxon>
        <taxon>Ascomycota</taxon>
        <taxon>Pezizomycotina</taxon>
        <taxon>Eurotiomycetes</taxon>
        <taxon>Eurotiomycetidae</taxon>
        <taxon>Eurotiales</taxon>
        <taxon>Aspergillaceae</taxon>
        <taxon>Penicillium</taxon>
    </lineage>
</organism>
<name>A0A9W9MQQ4_9EURO</name>
<reference evidence="1" key="1">
    <citation type="submission" date="2022-11" db="EMBL/GenBank/DDBJ databases">
        <authorList>
            <person name="Petersen C."/>
        </authorList>
    </citation>
    <scope>NUCLEOTIDE SEQUENCE</scope>
    <source>
        <strain evidence="1">IBT 16849</strain>
    </source>
</reference>
<evidence type="ECO:0000313" key="2">
    <source>
        <dbReference type="Proteomes" id="UP001150879"/>
    </source>
</evidence>
<keyword evidence="2" id="KW-1185">Reference proteome</keyword>
<dbReference type="EMBL" id="JAPQKP010000002">
    <property type="protein sequence ID" value="KAJ5205688.1"/>
    <property type="molecule type" value="Genomic_DNA"/>
</dbReference>
<accession>A0A9W9MQQ4</accession>
<reference evidence="1" key="2">
    <citation type="journal article" date="2023" name="IMA Fungus">
        <title>Comparative genomic study of the Penicillium genus elucidates a diverse pangenome and 15 lateral gene transfer events.</title>
        <authorList>
            <person name="Petersen C."/>
            <person name="Sorensen T."/>
            <person name="Nielsen M.R."/>
            <person name="Sondergaard T.E."/>
            <person name="Sorensen J.L."/>
            <person name="Fitzpatrick D.A."/>
            <person name="Frisvad J.C."/>
            <person name="Nielsen K.L."/>
        </authorList>
    </citation>
    <scope>NUCLEOTIDE SEQUENCE</scope>
    <source>
        <strain evidence="1">IBT 16849</strain>
    </source>
</reference>
<dbReference type="Proteomes" id="UP001150879">
    <property type="component" value="Unassembled WGS sequence"/>
</dbReference>
<gene>
    <name evidence="1" type="ORF">N7472_002136</name>
</gene>